<dbReference type="Proteomes" id="UP000189670">
    <property type="component" value="Unassembled WGS sequence"/>
</dbReference>
<name>A0A1V1P5G9_9BACT</name>
<accession>A0A1V1P5G9</accession>
<dbReference type="AlphaFoldDB" id="A0A1V1P5G9"/>
<gene>
    <name evidence="1" type="ORF">OMM_09112</name>
</gene>
<organism evidence="1 2">
    <name type="scientific">Candidatus Magnetoglobus multicellularis str. Araruama</name>
    <dbReference type="NCBI Taxonomy" id="890399"/>
    <lineage>
        <taxon>Bacteria</taxon>
        <taxon>Pseudomonadati</taxon>
        <taxon>Thermodesulfobacteriota</taxon>
        <taxon>Desulfobacteria</taxon>
        <taxon>Desulfobacterales</taxon>
        <taxon>Desulfobacteraceae</taxon>
        <taxon>Candidatus Magnetoglobus</taxon>
    </lineage>
</organism>
<protein>
    <submittedName>
        <fullName evidence="1">Uncharacterized protein</fullName>
    </submittedName>
</protein>
<reference evidence="2" key="1">
    <citation type="submission" date="2012-11" db="EMBL/GenBank/DDBJ databases">
        <authorList>
            <person name="Lucero-Rivera Y.E."/>
            <person name="Tovar-Ramirez D."/>
        </authorList>
    </citation>
    <scope>NUCLEOTIDE SEQUENCE [LARGE SCALE GENOMIC DNA]</scope>
    <source>
        <strain evidence="2">Araruama</strain>
    </source>
</reference>
<sequence length="93" mass="11103">HFFQIGLSDPPMPQPDQNEVRISKNWDFSEKQCAGCIICCKKLNCPLIDKNGDCLSYQSFYWQYFLCGRFPQNQKQINFYECPKWEMKYVSSR</sequence>
<comment type="caution">
    <text evidence="1">The sequence shown here is derived from an EMBL/GenBank/DDBJ whole genome shotgun (WGS) entry which is preliminary data.</text>
</comment>
<feature type="non-terminal residue" evidence="1">
    <location>
        <position position="1"/>
    </location>
</feature>
<evidence type="ECO:0000313" key="1">
    <source>
        <dbReference type="EMBL" id="ETR70043.1"/>
    </source>
</evidence>
<evidence type="ECO:0000313" key="2">
    <source>
        <dbReference type="Proteomes" id="UP000189670"/>
    </source>
</evidence>
<dbReference type="EMBL" id="ATBP01000501">
    <property type="protein sequence ID" value="ETR70043.1"/>
    <property type="molecule type" value="Genomic_DNA"/>
</dbReference>
<proteinExistence type="predicted"/>